<dbReference type="AlphaFoldDB" id="A0A8H3EKK7"/>
<dbReference type="InterPro" id="IPR057678">
    <property type="entry name" value="DUF7918"/>
</dbReference>
<dbReference type="OrthoDB" id="5309154at2759"/>
<feature type="region of interest" description="Disordered" evidence="2">
    <location>
        <begin position="305"/>
        <end position="324"/>
    </location>
</feature>
<keyword evidence="5" id="KW-1185">Reference proteome</keyword>
<protein>
    <recommendedName>
        <fullName evidence="3">DUF7918 domain-containing protein</fullName>
    </recommendedName>
</protein>
<dbReference type="Pfam" id="PF25534">
    <property type="entry name" value="DUF7918"/>
    <property type="match status" value="1"/>
</dbReference>
<reference evidence="4" key="1">
    <citation type="submission" date="2021-03" db="EMBL/GenBank/DDBJ databases">
        <authorList>
            <person name="Tagirdzhanova G."/>
        </authorList>
    </citation>
    <scope>NUCLEOTIDE SEQUENCE</scope>
</reference>
<evidence type="ECO:0000313" key="5">
    <source>
        <dbReference type="Proteomes" id="UP000664521"/>
    </source>
</evidence>
<feature type="coiled-coil region" evidence="1">
    <location>
        <begin position="345"/>
        <end position="417"/>
    </location>
</feature>
<organism evidence="4 5">
    <name type="scientific">Heterodermia speciosa</name>
    <dbReference type="NCBI Taxonomy" id="116794"/>
    <lineage>
        <taxon>Eukaryota</taxon>
        <taxon>Fungi</taxon>
        <taxon>Dikarya</taxon>
        <taxon>Ascomycota</taxon>
        <taxon>Pezizomycotina</taxon>
        <taxon>Lecanoromycetes</taxon>
        <taxon>OSLEUM clade</taxon>
        <taxon>Lecanoromycetidae</taxon>
        <taxon>Caliciales</taxon>
        <taxon>Physciaceae</taxon>
        <taxon>Heterodermia</taxon>
    </lineage>
</organism>
<dbReference type="Proteomes" id="UP000664521">
    <property type="component" value="Unassembled WGS sequence"/>
</dbReference>
<accession>A0A8H3EKK7</accession>
<feature type="compositionally biased region" description="Basic residues" evidence="2">
    <location>
        <begin position="305"/>
        <end position="321"/>
    </location>
</feature>
<sequence length="510" mass="56630">MRYTTGSKNNEVTAIVRADGLDCPELGGSSAGSAGQCWIALKAGQTLTVFCDIKLQTSQYQVDLVIDGVLRNIAVSTVCPRNEDRGETVEFFEGNHKHSRSLFRSPMVVSRLPEPKEGADPVIYDDSDNTRVGTIEVLVYTYDMGYNHTRAAELPENVVDWEDLEGSAGCAGIQPTHEVVMNTMKRLNDTERRTWKNKSEKLPMGHAPWAYFKFLYRHETSLQGAEIIDRRLNVVPTADGLSTPRAGLLSFASFPQEGYGHSQKNPFSSFGNNPWTVRERNGLREYRQLDVIPAQPGPQIISTKRVPKRRRFSKKVKKQAGRRSSSLIDDLDYDSADGFSEQGSSKRMKSNLGGLRAEVEQLQLERNEARRVFEEQTNSKNAELSGKEERTLLIAHKEALQRELKYIAQEIVKYESHQAALKGQNDAVESAESVGSSDDAMMIDPALLASGSLNSETNDGSISSDYVTNGQLIGYSARTDGKEEAANIFVVTNDILAIDSVLAMENFPEF</sequence>
<feature type="domain" description="DUF7918" evidence="3">
    <location>
        <begin position="27"/>
        <end position="230"/>
    </location>
</feature>
<name>A0A8H3EKK7_9LECA</name>
<gene>
    <name evidence="4" type="ORF">HETSPECPRED_006106</name>
</gene>
<proteinExistence type="predicted"/>
<dbReference type="EMBL" id="CAJPDS010000004">
    <property type="protein sequence ID" value="CAF9906208.1"/>
    <property type="molecule type" value="Genomic_DNA"/>
</dbReference>
<comment type="caution">
    <text evidence="4">The sequence shown here is derived from an EMBL/GenBank/DDBJ whole genome shotgun (WGS) entry which is preliminary data.</text>
</comment>
<evidence type="ECO:0000313" key="4">
    <source>
        <dbReference type="EMBL" id="CAF9906208.1"/>
    </source>
</evidence>
<evidence type="ECO:0000256" key="2">
    <source>
        <dbReference type="SAM" id="MobiDB-lite"/>
    </source>
</evidence>
<evidence type="ECO:0000259" key="3">
    <source>
        <dbReference type="Pfam" id="PF25534"/>
    </source>
</evidence>
<keyword evidence="1" id="KW-0175">Coiled coil</keyword>
<evidence type="ECO:0000256" key="1">
    <source>
        <dbReference type="SAM" id="Coils"/>
    </source>
</evidence>